<protein>
    <recommendedName>
        <fullName evidence="2">Phosphoribulokinase/uridine kinase domain-containing protein</fullName>
    </recommendedName>
</protein>
<dbReference type="AlphaFoldDB" id="A0A381UFD6"/>
<evidence type="ECO:0008006" key="2">
    <source>
        <dbReference type="Google" id="ProtNLM"/>
    </source>
</evidence>
<dbReference type="Gene3D" id="3.40.50.300">
    <property type="entry name" value="P-loop containing nucleotide triphosphate hydrolases"/>
    <property type="match status" value="1"/>
</dbReference>
<dbReference type="EMBL" id="UINC01006324">
    <property type="protein sequence ID" value="SVA26859.1"/>
    <property type="molecule type" value="Genomic_DNA"/>
</dbReference>
<gene>
    <name evidence="1" type="ORF">METZ01_LOCUS79713</name>
</gene>
<feature type="non-terminal residue" evidence="1">
    <location>
        <position position="1"/>
    </location>
</feature>
<proteinExistence type="predicted"/>
<dbReference type="SUPFAM" id="SSF52540">
    <property type="entry name" value="P-loop containing nucleoside triphosphate hydrolases"/>
    <property type="match status" value="1"/>
</dbReference>
<organism evidence="1">
    <name type="scientific">marine metagenome</name>
    <dbReference type="NCBI Taxonomy" id="408172"/>
    <lineage>
        <taxon>unclassified sequences</taxon>
        <taxon>metagenomes</taxon>
        <taxon>ecological metagenomes</taxon>
    </lineage>
</organism>
<sequence length="313" mass="36235">VEQFPRPSDQLCKDLFEISRPFLKDHVQALKIKDLSKDFFQKTVIPLGVYCNLLPQQERPYLVCFTGGQGSGKTTLSNFLQLFLRKACGRSSIGFSIDDIYKTKEDRKRLAKNVHPLCRVRGVPGTHDIQLGLETLDSLLAAGPSTLTPVPAFSKPLDERKPKSTWQVFKGKPDYIFFDAWCGGAKPVSEKDWKPPMNALELEEDPDGIWSKWSNKELAGDYQRLFDRFDLLVVIKVPNMDHIYQSRWLQEQTLAKTLTDPELQKKIMTREEVDRFVMHYERLTHYIQEEVPVFADIVIERDDRFNYCFSKVP</sequence>
<dbReference type="InterPro" id="IPR027417">
    <property type="entry name" value="P-loop_NTPase"/>
</dbReference>
<evidence type="ECO:0000313" key="1">
    <source>
        <dbReference type="EMBL" id="SVA26859.1"/>
    </source>
</evidence>
<accession>A0A381UFD6</accession>
<name>A0A381UFD6_9ZZZZ</name>
<reference evidence="1" key="1">
    <citation type="submission" date="2018-05" db="EMBL/GenBank/DDBJ databases">
        <authorList>
            <person name="Lanie J.A."/>
            <person name="Ng W.-L."/>
            <person name="Kazmierczak K.M."/>
            <person name="Andrzejewski T.M."/>
            <person name="Davidsen T.M."/>
            <person name="Wayne K.J."/>
            <person name="Tettelin H."/>
            <person name="Glass J.I."/>
            <person name="Rusch D."/>
            <person name="Podicherti R."/>
            <person name="Tsui H.-C.T."/>
            <person name="Winkler M.E."/>
        </authorList>
    </citation>
    <scope>NUCLEOTIDE SEQUENCE</scope>
</reference>